<dbReference type="GO" id="GO:0005524">
    <property type="term" value="F:ATP binding"/>
    <property type="evidence" value="ECO:0007669"/>
    <property type="project" value="UniProtKB-UniRule"/>
</dbReference>
<evidence type="ECO:0000256" key="6">
    <source>
        <dbReference type="ARBA" id="ARBA00022741"/>
    </source>
</evidence>
<reference evidence="17" key="1">
    <citation type="submission" date="2023-03" db="EMBL/GenBank/DDBJ databases">
        <authorList>
            <person name="Julca I."/>
        </authorList>
    </citation>
    <scope>NUCLEOTIDE SEQUENCE</scope>
</reference>
<keyword evidence="5" id="KW-0732">Signal</keyword>
<organism evidence="17 18">
    <name type="scientific">Oldenlandia corymbosa var. corymbosa</name>
    <dbReference type="NCBI Taxonomy" id="529605"/>
    <lineage>
        <taxon>Eukaryota</taxon>
        <taxon>Viridiplantae</taxon>
        <taxon>Streptophyta</taxon>
        <taxon>Embryophyta</taxon>
        <taxon>Tracheophyta</taxon>
        <taxon>Spermatophyta</taxon>
        <taxon>Magnoliopsida</taxon>
        <taxon>eudicotyledons</taxon>
        <taxon>Gunneridae</taxon>
        <taxon>Pentapetalae</taxon>
        <taxon>asterids</taxon>
        <taxon>lamiids</taxon>
        <taxon>Gentianales</taxon>
        <taxon>Rubiaceae</taxon>
        <taxon>Rubioideae</taxon>
        <taxon>Spermacoceae</taxon>
        <taxon>Hedyotis-Oldenlandia complex</taxon>
        <taxon>Oldenlandia</taxon>
    </lineage>
</organism>
<dbReference type="SUPFAM" id="SSF56112">
    <property type="entry name" value="Protein kinase-like (PK-like)"/>
    <property type="match status" value="1"/>
</dbReference>
<evidence type="ECO:0000256" key="14">
    <source>
        <dbReference type="SAM" id="MobiDB-lite"/>
    </source>
</evidence>
<evidence type="ECO:0000313" key="18">
    <source>
        <dbReference type="Proteomes" id="UP001161247"/>
    </source>
</evidence>
<gene>
    <name evidence="17" type="ORF">OLC1_LOCUS3457</name>
</gene>
<evidence type="ECO:0000256" key="9">
    <source>
        <dbReference type="ARBA" id="ARBA00022989"/>
    </source>
</evidence>
<dbReference type="GO" id="GO:0042803">
    <property type="term" value="F:protein homodimerization activity"/>
    <property type="evidence" value="ECO:0007669"/>
    <property type="project" value="UniProtKB-ARBA"/>
</dbReference>
<evidence type="ECO:0000256" key="11">
    <source>
        <dbReference type="ARBA" id="ARBA00023180"/>
    </source>
</evidence>
<feature type="repeat" description="RCC1" evidence="12">
    <location>
        <begin position="330"/>
        <end position="381"/>
    </location>
</feature>
<keyword evidence="18" id="KW-1185">Reference proteome</keyword>
<evidence type="ECO:0000256" key="10">
    <source>
        <dbReference type="ARBA" id="ARBA00023136"/>
    </source>
</evidence>
<dbReference type="Gene3D" id="1.10.510.10">
    <property type="entry name" value="Transferase(Phosphotransferase) domain 1"/>
    <property type="match status" value="1"/>
</dbReference>
<dbReference type="GO" id="GO:0004674">
    <property type="term" value="F:protein serine/threonine kinase activity"/>
    <property type="evidence" value="ECO:0007669"/>
    <property type="project" value="UniProtKB-KW"/>
</dbReference>
<dbReference type="AlphaFoldDB" id="A0AAV1C7S3"/>
<sequence>MNGNGEGGGESLRATMEGNRERMVYMWGYLPGALPERAPLLSPVLVRLPPSVGASWKDVCGGGCGFAMAISDPGKLITWGSTDDLGQSYVTSGKHGEIPEPFPLPTQASIIKAAAGWAHCVAVTEHGEVYTWGWKECVPSGKVFGDSSLGVSTEKDVPDRQSPFTLDQVSPRSQGSRSNAGTSSNADSKGGGEETSKRRRISSAKQAAESSSSADETLSALPCLVSLNPGVRIAAVAAGGRHTLALSDIGQVWGWGYGGEGQLGLGSRIRMVSSPHPVPCIESTALGKDRTMALSRGSIASDGHNFRVPGSYIKGIACGGRHSAVVTDAGALLTFGWGLYGQCGQGSTDDELSPTCVSSLLGIRIEGVAAGLWHTVCISADGDVYSFGGNQFGQLGTGSDQAETLPRLLETPSLENVHSKVVSCGARHSAVVTEEAWLGRSPTTPIRLLLSSPLNCSSAGLCHSYISESVRNAANDGAACGNSQICCTFRAGGSTTSYSIRVRQQGCTAYRSFVNLDYSSPSDCDRGSTCGADPSSNAVVRRCFCNTGFHWDAVAGSCAKDVTCDDPDGCSKDRTGLIAGLTTGLGAGLILAIIGVLGFKRHQRIKEAQERLAREREEILNSGGAKSAKLFTGREIKKATNNFSRDRLLGSGGYGEVYKGILDDGTVVAIKCAKLGNTKGTDQVLNEVRILCQVNHKSLVGLLGCCVELEQPLMVYEYVSNGTLADHLQAFDRRKQLTWTSRLSIARATGEGLAYLHFSAVPPIYHRDVKSSNILLDEKLNAKVSDFGLSRLAHTDLSHISTCAQGTLGYLDPEYYRNYQLTDKSDVYSFGVVLLELLTSQRAIDFNREEDDVNLAVYVQRLVEKERIMDAVDPILKDGASDLELDTMKALGFLALGCLEQRRQDRPSMKEVVEEIEYIISVAKAQAGQK</sequence>
<dbReference type="SUPFAM" id="SSF50985">
    <property type="entry name" value="RCC1/BLIP-II"/>
    <property type="match status" value="2"/>
</dbReference>
<dbReference type="Pfam" id="PF00415">
    <property type="entry name" value="RCC1"/>
    <property type="match status" value="2"/>
</dbReference>
<dbReference type="FunFam" id="1.10.510.10:FF:000161">
    <property type="entry name" value="Wall-associated receptor kinase-like 20"/>
    <property type="match status" value="1"/>
</dbReference>
<dbReference type="InterPro" id="IPR017441">
    <property type="entry name" value="Protein_kinase_ATP_BS"/>
</dbReference>
<evidence type="ECO:0000256" key="15">
    <source>
        <dbReference type="SAM" id="Phobius"/>
    </source>
</evidence>
<proteinExistence type="predicted"/>
<dbReference type="Gene3D" id="2.130.10.30">
    <property type="entry name" value="Regulator of chromosome condensation 1/beta-lactamase-inhibitor protein II"/>
    <property type="match status" value="3"/>
</dbReference>
<dbReference type="Gene3D" id="3.30.200.20">
    <property type="entry name" value="Phosphorylase Kinase, domain 1"/>
    <property type="match status" value="1"/>
</dbReference>
<dbReference type="PROSITE" id="PS50011">
    <property type="entry name" value="PROTEIN_KINASE_DOM"/>
    <property type="match status" value="1"/>
</dbReference>
<dbReference type="InterPro" id="IPR008271">
    <property type="entry name" value="Ser/Thr_kinase_AS"/>
</dbReference>
<evidence type="ECO:0000256" key="12">
    <source>
        <dbReference type="PROSITE-ProRule" id="PRU00235"/>
    </source>
</evidence>
<keyword evidence="11" id="KW-0325">Glycoprotein</keyword>
<feature type="binding site" evidence="13">
    <location>
        <position position="671"/>
    </location>
    <ligand>
        <name>ATP</name>
        <dbReference type="ChEBI" id="CHEBI:30616"/>
    </ligand>
</feature>
<keyword evidence="7" id="KW-0418">Kinase</keyword>
<dbReference type="InterPro" id="IPR000719">
    <property type="entry name" value="Prot_kinase_dom"/>
</dbReference>
<feature type="repeat" description="RCC1" evidence="12">
    <location>
        <begin position="382"/>
        <end position="435"/>
    </location>
</feature>
<keyword evidence="4 15" id="KW-0812">Transmembrane</keyword>
<dbReference type="Proteomes" id="UP001161247">
    <property type="component" value="Chromosome 1"/>
</dbReference>
<dbReference type="GO" id="GO:0005886">
    <property type="term" value="C:plasma membrane"/>
    <property type="evidence" value="ECO:0007669"/>
    <property type="project" value="UniProtKB-ARBA"/>
</dbReference>
<feature type="domain" description="Protein kinase" evidence="16">
    <location>
        <begin position="643"/>
        <end position="919"/>
    </location>
</feature>
<keyword evidence="9 15" id="KW-1133">Transmembrane helix</keyword>
<dbReference type="Pfam" id="PF00069">
    <property type="entry name" value="Pkinase"/>
    <property type="match status" value="1"/>
</dbReference>
<dbReference type="InterPro" id="IPR009091">
    <property type="entry name" value="RCC1/BLIP-II"/>
</dbReference>
<evidence type="ECO:0000256" key="13">
    <source>
        <dbReference type="PROSITE-ProRule" id="PRU10141"/>
    </source>
</evidence>
<dbReference type="CDD" id="cd14066">
    <property type="entry name" value="STKc_IRAK"/>
    <property type="match status" value="1"/>
</dbReference>
<dbReference type="PROSITE" id="PS50012">
    <property type="entry name" value="RCC1_3"/>
    <property type="match status" value="4"/>
</dbReference>
<comment type="subcellular location">
    <subcellularLocation>
        <location evidence="1">Membrane</location>
        <topology evidence="1">Single-pass membrane protein</topology>
    </subcellularLocation>
</comment>
<evidence type="ECO:0000256" key="2">
    <source>
        <dbReference type="ARBA" id="ARBA00022527"/>
    </source>
</evidence>
<name>A0AAV1C7S3_OLDCO</name>
<dbReference type="PROSITE" id="PS00626">
    <property type="entry name" value="RCC1_2"/>
    <property type="match status" value="3"/>
</dbReference>
<feature type="repeat" description="RCC1" evidence="12">
    <location>
        <begin position="74"/>
        <end position="126"/>
    </location>
</feature>
<evidence type="ECO:0000313" key="17">
    <source>
        <dbReference type="EMBL" id="CAI9091561.1"/>
    </source>
</evidence>
<evidence type="ECO:0000256" key="1">
    <source>
        <dbReference type="ARBA" id="ARBA00004167"/>
    </source>
</evidence>
<feature type="compositionally biased region" description="Polar residues" evidence="14">
    <location>
        <begin position="162"/>
        <end position="187"/>
    </location>
</feature>
<evidence type="ECO:0000256" key="3">
    <source>
        <dbReference type="ARBA" id="ARBA00022679"/>
    </source>
</evidence>
<dbReference type="PROSITE" id="PS00108">
    <property type="entry name" value="PROTEIN_KINASE_ST"/>
    <property type="match status" value="1"/>
</dbReference>
<evidence type="ECO:0000256" key="8">
    <source>
        <dbReference type="ARBA" id="ARBA00022840"/>
    </source>
</evidence>
<dbReference type="PROSITE" id="PS00107">
    <property type="entry name" value="PROTEIN_KINASE_ATP"/>
    <property type="match status" value="1"/>
</dbReference>
<dbReference type="PANTHER" id="PTHR46008">
    <property type="entry name" value="LEAF RUST 10 DISEASE-RESISTANCE LOCUS RECEPTOR-LIKE PROTEIN KINASE-LIKE 1.4"/>
    <property type="match status" value="1"/>
</dbReference>
<feature type="compositionally biased region" description="Low complexity" evidence="14">
    <location>
        <begin position="203"/>
        <end position="213"/>
    </location>
</feature>
<feature type="region of interest" description="Disordered" evidence="14">
    <location>
        <begin position="149"/>
        <end position="213"/>
    </location>
</feature>
<evidence type="ECO:0000256" key="4">
    <source>
        <dbReference type="ARBA" id="ARBA00022692"/>
    </source>
</evidence>
<keyword evidence="8 13" id="KW-0067">ATP-binding</keyword>
<dbReference type="PANTHER" id="PTHR46008:SF25">
    <property type="entry name" value="PROTEIN KINASE DOMAIN-CONTAINING PROTEIN"/>
    <property type="match status" value="1"/>
</dbReference>
<keyword evidence="6 13" id="KW-0547">Nucleotide-binding</keyword>
<protein>
    <submittedName>
        <fullName evidence="17">OLC1v1026624C1</fullName>
    </submittedName>
</protein>
<dbReference type="PRINTS" id="PR00633">
    <property type="entry name" value="RCCNDNSATION"/>
</dbReference>
<keyword evidence="3" id="KW-0808">Transferase</keyword>
<feature type="repeat" description="RCC1" evidence="12">
    <location>
        <begin position="250"/>
        <end position="329"/>
    </location>
</feature>
<keyword evidence="2" id="KW-0723">Serine/threonine-protein kinase</keyword>
<evidence type="ECO:0000256" key="5">
    <source>
        <dbReference type="ARBA" id="ARBA00022729"/>
    </source>
</evidence>
<accession>A0AAV1C7S3</accession>
<dbReference type="InterPro" id="IPR000408">
    <property type="entry name" value="Reg_chr_condens"/>
</dbReference>
<dbReference type="InterPro" id="IPR011009">
    <property type="entry name" value="Kinase-like_dom_sf"/>
</dbReference>
<dbReference type="EMBL" id="OX459118">
    <property type="protein sequence ID" value="CAI9091561.1"/>
    <property type="molecule type" value="Genomic_DNA"/>
</dbReference>
<dbReference type="FunFam" id="3.30.200.20:FF:000446">
    <property type="entry name" value="Wall-associated receptor kinase-like 20"/>
    <property type="match status" value="1"/>
</dbReference>
<keyword evidence="10 15" id="KW-0472">Membrane</keyword>
<evidence type="ECO:0000256" key="7">
    <source>
        <dbReference type="ARBA" id="ARBA00022777"/>
    </source>
</evidence>
<dbReference type="Pfam" id="PF13540">
    <property type="entry name" value="RCC1_2"/>
    <property type="match status" value="2"/>
</dbReference>
<dbReference type="SMART" id="SM00220">
    <property type="entry name" value="S_TKc"/>
    <property type="match status" value="1"/>
</dbReference>
<feature type="transmembrane region" description="Helical" evidence="15">
    <location>
        <begin position="577"/>
        <end position="599"/>
    </location>
</feature>
<evidence type="ECO:0000259" key="16">
    <source>
        <dbReference type="PROSITE" id="PS50011"/>
    </source>
</evidence>